<dbReference type="Pfam" id="PF13460">
    <property type="entry name" value="NAD_binding_10"/>
    <property type="match status" value="1"/>
</dbReference>
<dbReference type="EMBL" id="NXLU01000005">
    <property type="protein sequence ID" value="RDU68937.1"/>
    <property type="molecule type" value="Genomic_DNA"/>
</dbReference>
<dbReference type="Proteomes" id="UP000257067">
    <property type="component" value="Unassembled WGS sequence"/>
</dbReference>
<organism evidence="2 3">
    <name type="scientific">Helicobacter cholecystus</name>
    <dbReference type="NCBI Taxonomy" id="45498"/>
    <lineage>
        <taxon>Bacteria</taxon>
        <taxon>Pseudomonadati</taxon>
        <taxon>Campylobacterota</taxon>
        <taxon>Epsilonproteobacteria</taxon>
        <taxon>Campylobacterales</taxon>
        <taxon>Helicobacteraceae</taxon>
        <taxon>Helicobacter</taxon>
    </lineage>
</organism>
<evidence type="ECO:0000313" key="3">
    <source>
        <dbReference type="Proteomes" id="UP000257067"/>
    </source>
</evidence>
<name>A0A3D8IUH8_9HELI</name>
<dbReference type="InterPro" id="IPR051606">
    <property type="entry name" value="Polyketide_Oxido-like"/>
</dbReference>
<dbReference type="Gene3D" id="3.40.50.720">
    <property type="entry name" value="NAD(P)-binding Rossmann-like Domain"/>
    <property type="match status" value="1"/>
</dbReference>
<dbReference type="AlphaFoldDB" id="A0A3D8IUH8"/>
<dbReference type="GO" id="GO:0016646">
    <property type="term" value="F:oxidoreductase activity, acting on the CH-NH group of donors, NAD or NADP as acceptor"/>
    <property type="evidence" value="ECO:0007669"/>
    <property type="project" value="TreeGrafter"/>
</dbReference>
<dbReference type="PANTHER" id="PTHR43355:SF2">
    <property type="entry name" value="FLAVIN REDUCTASE (NADPH)"/>
    <property type="match status" value="1"/>
</dbReference>
<dbReference type="InterPro" id="IPR036291">
    <property type="entry name" value="NAD(P)-bd_dom_sf"/>
</dbReference>
<dbReference type="RefSeq" id="WP_104724878.1">
    <property type="nucleotide sequence ID" value="NZ_FZNE01000009.1"/>
</dbReference>
<sequence>MKIAVLAAKGKAGSAIVKEAVNAGFEVSAFARSEVNFDKRVHCVIKDIFTLNSADLQGFDVIIDAFGEWQDLSLHKKHIEHLIKILQDNPARLLVVGGAGSLYMDKSHTMRLMDTPSFPPEYLGVAVATAEVLETLREEKKIHWVYVCPPAVFLPDAPKSGTYKIIGEEFETNSKNESQCSYADYASAMIEIAKNSKLNRVRVGVIGL</sequence>
<evidence type="ECO:0000313" key="2">
    <source>
        <dbReference type="EMBL" id="RDU68937.1"/>
    </source>
</evidence>
<accession>A0A3D8IUH8</accession>
<dbReference type="OrthoDB" id="7352421at2"/>
<gene>
    <name evidence="2" type="ORF">CQA62_04875</name>
</gene>
<dbReference type="SUPFAM" id="SSF51735">
    <property type="entry name" value="NAD(P)-binding Rossmann-fold domains"/>
    <property type="match status" value="1"/>
</dbReference>
<evidence type="ECO:0000259" key="1">
    <source>
        <dbReference type="Pfam" id="PF13460"/>
    </source>
</evidence>
<dbReference type="PANTHER" id="PTHR43355">
    <property type="entry name" value="FLAVIN REDUCTASE (NADPH)"/>
    <property type="match status" value="1"/>
</dbReference>
<comment type="caution">
    <text evidence="2">The sequence shown here is derived from an EMBL/GenBank/DDBJ whole genome shotgun (WGS) entry which is preliminary data.</text>
</comment>
<keyword evidence="3" id="KW-1185">Reference proteome</keyword>
<reference evidence="2 3" key="1">
    <citation type="submission" date="2018-04" db="EMBL/GenBank/DDBJ databases">
        <title>Novel Campyloabacter and Helicobacter Species and Strains.</title>
        <authorList>
            <person name="Mannion A.J."/>
            <person name="Shen Z."/>
            <person name="Fox J.G."/>
        </authorList>
    </citation>
    <scope>NUCLEOTIDE SEQUENCE [LARGE SCALE GENOMIC DNA]</scope>
    <source>
        <strain evidence="2 3">ATCC 700242</strain>
    </source>
</reference>
<protein>
    <submittedName>
        <fullName evidence="2">NADH-flavin reductase</fullName>
    </submittedName>
</protein>
<proteinExistence type="predicted"/>
<dbReference type="InterPro" id="IPR016040">
    <property type="entry name" value="NAD(P)-bd_dom"/>
</dbReference>
<feature type="domain" description="NAD(P)-binding" evidence="1">
    <location>
        <begin position="8"/>
        <end position="195"/>
    </location>
</feature>